<protein>
    <recommendedName>
        <fullName evidence="3">DUF771 domain-containing protein</fullName>
    </recommendedName>
</protein>
<dbReference type="OrthoDB" id="2306204at2"/>
<organism evidence="1 2">
    <name type="scientific">Limosilactobacillus fermentum</name>
    <name type="common">Lactobacillus fermentum</name>
    <dbReference type="NCBI Taxonomy" id="1613"/>
    <lineage>
        <taxon>Bacteria</taxon>
        <taxon>Bacillati</taxon>
        <taxon>Bacillota</taxon>
        <taxon>Bacilli</taxon>
        <taxon>Lactobacillales</taxon>
        <taxon>Lactobacillaceae</taxon>
        <taxon>Limosilactobacillus</taxon>
    </lineage>
</organism>
<sequence length="106" mass="12201">MEITLTEQDLLSLAKQVAPLISPAKPDQDWAKLEDIRADLFAGKAKSWIRLYIFDRFPEVQIENGHQGAWVVGAHGQGSVTKIYLPYAREWMHERHNDIDWTAKMP</sequence>
<proteinExistence type="predicted"/>
<dbReference type="RefSeq" id="WP_075667205.1">
    <property type="nucleotide sequence ID" value="NZ_CP019030.1"/>
</dbReference>
<evidence type="ECO:0008006" key="3">
    <source>
        <dbReference type="Google" id="ProtNLM"/>
    </source>
</evidence>
<evidence type="ECO:0000313" key="1">
    <source>
        <dbReference type="EMBL" id="APU45415.1"/>
    </source>
</evidence>
<dbReference type="EMBL" id="CP019030">
    <property type="protein sequence ID" value="APU45415.1"/>
    <property type="molecule type" value="Genomic_DNA"/>
</dbReference>
<reference evidence="1 2" key="1">
    <citation type="submission" date="2016-12" db="EMBL/GenBank/DDBJ databases">
        <title>Complete Genome Sequence of Lactobacillus fermentum Strain SNUV175, a Probiotic for Treatment of Bacterial Vaginosis.</title>
        <authorList>
            <person name="Lee S."/>
            <person name="You H.J."/>
            <person name="Kwon B."/>
            <person name="Ko G."/>
        </authorList>
    </citation>
    <scope>NUCLEOTIDE SEQUENCE [LARGE SCALE GENOMIC DNA]</scope>
    <source>
        <strain evidence="1 2">SNUV175</strain>
    </source>
</reference>
<evidence type="ECO:0000313" key="2">
    <source>
        <dbReference type="Proteomes" id="UP000185427"/>
    </source>
</evidence>
<name>A0A1L7GTU7_LIMFE</name>
<dbReference type="Proteomes" id="UP000185427">
    <property type="component" value="Chromosome"/>
</dbReference>
<gene>
    <name evidence="1" type="ORF">BUW47_02690</name>
</gene>
<dbReference type="AlphaFoldDB" id="A0A1L7GTU7"/>
<accession>A0A1L7GTU7</accession>